<feature type="compositionally biased region" description="Basic and acidic residues" evidence="1">
    <location>
        <begin position="56"/>
        <end position="65"/>
    </location>
</feature>
<sequence length="124" mass="13876">MSVNQSVLNAENKSLIDNLRSSLSSRKSGANPKVSRAEKVAELRSKVMKGGYGKAPIEDYSKNTRECISSDESSESENIEESSDIFKIQNDENNKLEKKLEQSEQDSGAETRLHSPGNEQRQIW</sequence>
<dbReference type="Proteomes" id="UP000011014">
    <property type="component" value="Unassembled WGS sequence"/>
</dbReference>
<dbReference type="AlphaFoldDB" id="E4Y7L0"/>
<feature type="compositionally biased region" description="Basic and acidic residues" evidence="1">
    <location>
        <begin position="89"/>
        <end position="102"/>
    </location>
</feature>
<evidence type="ECO:0000313" key="2">
    <source>
        <dbReference type="EMBL" id="CBY31610.1"/>
    </source>
</evidence>
<feature type="compositionally biased region" description="Acidic residues" evidence="1">
    <location>
        <begin position="72"/>
        <end position="83"/>
    </location>
</feature>
<proteinExistence type="predicted"/>
<evidence type="ECO:0000256" key="1">
    <source>
        <dbReference type="SAM" id="MobiDB-lite"/>
    </source>
</evidence>
<gene>
    <name evidence="2" type="ORF">GSOID_T00025524001</name>
</gene>
<organism evidence="2">
    <name type="scientific">Oikopleura dioica</name>
    <name type="common">Tunicate</name>
    <dbReference type="NCBI Taxonomy" id="34765"/>
    <lineage>
        <taxon>Eukaryota</taxon>
        <taxon>Metazoa</taxon>
        <taxon>Chordata</taxon>
        <taxon>Tunicata</taxon>
        <taxon>Appendicularia</taxon>
        <taxon>Copelata</taxon>
        <taxon>Oikopleuridae</taxon>
        <taxon>Oikopleura</taxon>
    </lineage>
</organism>
<protein>
    <submittedName>
        <fullName evidence="2">Uncharacterized protein</fullName>
    </submittedName>
</protein>
<reference evidence="2" key="1">
    <citation type="journal article" date="2010" name="Science">
        <title>Plasticity of animal genome architecture unmasked by rapid evolution of a pelagic tunicate.</title>
        <authorList>
            <person name="Denoeud F."/>
            <person name="Henriet S."/>
            <person name="Mungpakdee S."/>
            <person name="Aury J.M."/>
            <person name="Da Silva C."/>
            <person name="Brinkmann H."/>
            <person name="Mikhaleva J."/>
            <person name="Olsen L.C."/>
            <person name="Jubin C."/>
            <person name="Canestro C."/>
            <person name="Bouquet J.M."/>
            <person name="Danks G."/>
            <person name="Poulain J."/>
            <person name="Campsteijn C."/>
            <person name="Adamski M."/>
            <person name="Cross I."/>
            <person name="Yadetie F."/>
            <person name="Muffato M."/>
            <person name="Louis A."/>
            <person name="Butcher S."/>
            <person name="Tsagkogeorga G."/>
            <person name="Konrad A."/>
            <person name="Singh S."/>
            <person name="Jensen M.F."/>
            <person name="Cong E.H."/>
            <person name="Eikeseth-Otteraa H."/>
            <person name="Noel B."/>
            <person name="Anthouard V."/>
            <person name="Porcel B.M."/>
            <person name="Kachouri-Lafond R."/>
            <person name="Nishino A."/>
            <person name="Ugolini M."/>
            <person name="Chourrout P."/>
            <person name="Nishida H."/>
            <person name="Aasland R."/>
            <person name="Huzurbazar S."/>
            <person name="Westhof E."/>
            <person name="Delsuc F."/>
            <person name="Lehrach H."/>
            <person name="Reinhardt R."/>
            <person name="Weissenbach J."/>
            <person name="Roy S.W."/>
            <person name="Artiguenave F."/>
            <person name="Postlethwait J.H."/>
            <person name="Manak J.R."/>
            <person name="Thompson E.M."/>
            <person name="Jaillon O."/>
            <person name="Du Pasquier L."/>
            <person name="Boudinot P."/>
            <person name="Liberles D.A."/>
            <person name="Volff J.N."/>
            <person name="Philippe H."/>
            <person name="Lenhard B."/>
            <person name="Roest Crollius H."/>
            <person name="Wincker P."/>
            <person name="Chourrout D."/>
        </authorList>
    </citation>
    <scope>NUCLEOTIDE SEQUENCE [LARGE SCALE GENOMIC DNA]</scope>
</reference>
<accession>E4Y7L0</accession>
<feature type="region of interest" description="Disordered" evidence="1">
    <location>
        <begin position="48"/>
        <end position="124"/>
    </location>
</feature>
<name>E4Y7L0_OIKDI</name>
<dbReference type="EMBL" id="FN654310">
    <property type="protein sequence ID" value="CBY31610.1"/>
    <property type="molecule type" value="Genomic_DNA"/>
</dbReference>